<proteinExistence type="inferred from homology"/>
<sequence>MRPFYVALAGLSLLAHSVALSTPQQQPMHDVGSPVRTTEGWTWSDCGVETDPIRIDSIHVTPDPPQPGQDLTVTVKGTVVEQIEEGAYADVTVKLGLVKLLQKRFDVCEEARAANASVQCPVEKGAYTVEQTVALPKEIPKAKFSIDVNGYTVDDDDMLCLNLKVDFMKRPFPRLW</sequence>
<dbReference type="PANTHER" id="PTHR11306">
    <property type="entry name" value="NIEMANN PICK TYPE C2 PROTEIN NPC2-RELATED"/>
    <property type="match status" value="1"/>
</dbReference>
<evidence type="ECO:0000256" key="2">
    <source>
        <dbReference type="ARBA" id="ARBA00006370"/>
    </source>
</evidence>
<dbReference type="InterPro" id="IPR036846">
    <property type="entry name" value="GM2-AP_sf"/>
</dbReference>
<dbReference type="InterPro" id="IPR014756">
    <property type="entry name" value="Ig_E-set"/>
</dbReference>
<accession>A0A409VBP1</accession>
<dbReference type="FunFam" id="2.70.220.10:FF:000002">
    <property type="entry name" value="Phosphatidylglycerol/phosphatidylinositol transfer protein"/>
    <property type="match status" value="1"/>
</dbReference>
<dbReference type="PANTHER" id="PTHR11306:SF0">
    <property type="entry name" value="PHOSPHATIDYLGLYCEROL_PHOSPHATIDYLINOSITOL TRANSFER PROTEIN"/>
    <property type="match status" value="1"/>
</dbReference>
<evidence type="ECO:0000256" key="6">
    <source>
        <dbReference type="ARBA" id="ARBA00022729"/>
    </source>
</evidence>
<comment type="function">
    <text evidence="1">Catalyzes the intermembrane transfer of phosphatidylglycerol and phosphatidylinositol.</text>
</comment>
<comment type="caution">
    <text evidence="10">The sequence shown here is derived from an EMBL/GenBank/DDBJ whole genome shotgun (WGS) entry which is preliminary data.</text>
</comment>
<evidence type="ECO:0000256" key="3">
    <source>
        <dbReference type="ARBA" id="ARBA00011245"/>
    </source>
</evidence>
<dbReference type="GO" id="GO:0032934">
    <property type="term" value="F:sterol binding"/>
    <property type="evidence" value="ECO:0007669"/>
    <property type="project" value="InterPro"/>
</dbReference>
<feature type="chain" id="PRO_5019506095" description="Phosphatidylglycerol/phosphatidylinositol transfer protein" evidence="8">
    <location>
        <begin position="20"/>
        <end position="176"/>
    </location>
</feature>
<dbReference type="Pfam" id="PF02221">
    <property type="entry name" value="E1_DerP2_DerF2"/>
    <property type="match status" value="1"/>
</dbReference>
<dbReference type="Proteomes" id="UP000284706">
    <property type="component" value="Unassembled WGS sequence"/>
</dbReference>
<dbReference type="EMBL" id="NHYE01005667">
    <property type="protein sequence ID" value="PPQ64423.1"/>
    <property type="molecule type" value="Genomic_DNA"/>
</dbReference>
<evidence type="ECO:0000313" key="11">
    <source>
        <dbReference type="Proteomes" id="UP000284706"/>
    </source>
</evidence>
<name>A0A409VBP1_9AGAR</name>
<dbReference type="InterPro" id="IPR033917">
    <property type="entry name" value="ML_PG-PI_TP"/>
</dbReference>
<evidence type="ECO:0000256" key="4">
    <source>
        <dbReference type="ARBA" id="ARBA00016056"/>
    </source>
</evidence>
<evidence type="ECO:0000259" key="9">
    <source>
        <dbReference type="SMART" id="SM00737"/>
    </source>
</evidence>
<dbReference type="SMART" id="SM00737">
    <property type="entry name" value="ML"/>
    <property type="match status" value="1"/>
</dbReference>
<keyword evidence="7" id="KW-0445">Lipid transport</keyword>
<keyword evidence="11" id="KW-1185">Reference proteome</keyword>
<organism evidence="10 11">
    <name type="scientific">Gymnopilus dilepis</name>
    <dbReference type="NCBI Taxonomy" id="231916"/>
    <lineage>
        <taxon>Eukaryota</taxon>
        <taxon>Fungi</taxon>
        <taxon>Dikarya</taxon>
        <taxon>Basidiomycota</taxon>
        <taxon>Agaricomycotina</taxon>
        <taxon>Agaricomycetes</taxon>
        <taxon>Agaricomycetidae</taxon>
        <taxon>Agaricales</taxon>
        <taxon>Agaricineae</taxon>
        <taxon>Hymenogastraceae</taxon>
        <taxon>Gymnopilus</taxon>
    </lineage>
</organism>
<keyword evidence="6 8" id="KW-0732">Signal</keyword>
<evidence type="ECO:0000313" key="10">
    <source>
        <dbReference type="EMBL" id="PPQ64423.1"/>
    </source>
</evidence>
<dbReference type="GO" id="GO:0032366">
    <property type="term" value="P:intracellular sterol transport"/>
    <property type="evidence" value="ECO:0007669"/>
    <property type="project" value="InterPro"/>
</dbReference>
<dbReference type="FunFam" id="2.70.220.10:FF:000004">
    <property type="entry name" value="Related to phosphatidylglycerol/phosphatidylinositol transfer protein"/>
    <property type="match status" value="1"/>
</dbReference>
<protein>
    <recommendedName>
        <fullName evidence="4">Phosphatidylglycerol/phosphatidylinositol transfer protein</fullName>
    </recommendedName>
</protein>
<dbReference type="CDD" id="cd00917">
    <property type="entry name" value="PG-PI_TP"/>
    <property type="match status" value="1"/>
</dbReference>
<evidence type="ECO:0000256" key="8">
    <source>
        <dbReference type="SAM" id="SignalP"/>
    </source>
</evidence>
<feature type="signal peptide" evidence="8">
    <location>
        <begin position="1"/>
        <end position="19"/>
    </location>
</feature>
<dbReference type="FunCoup" id="A0A409VBP1">
    <property type="interactions" value="1"/>
</dbReference>
<dbReference type="OrthoDB" id="6409159at2759"/>
<gene>
    <name evidence="10" type="ORF">CVT26_002130</name>
</gene>
<dbReference type="Gene3D" id="2.70.220.10">
    <property type="entry name" value="Ganglioside GM2 activator"/>
    <property type="match status" value="1"/>
</dbReference>
<dbReference type="InterPro" id="IPR039670">
    <property type="entry name" value="NPC2-like"/>
</dbReference>
<keyword evidence="5" id="KW-0813">Transport</keyword>
<comment type="subunit">
    <text evidence="3">Monomer.</text>
</comment>
<evidence type="ECO:0000256" key="7">
    <source>
        <dbReference type="ARBA" id="ARBA00023055"/>
    </source>
</evidence>
<comment type="similarity">
    <text evidence="2">Belongs to the NPC2 family.</text>
</comment>
<dbReference type="SUPFAM" id="SSF81296">
    <property type="entry name" value="E set domains"/>
    <property type="match status" value="1"/>
</dbReference>
<evidence type="ECO:0000256" key="1">
    <source>
        <dbReference type="ARBA" id="ARBA00002053"/>
    </source>
</evidence>
<reference evidence="10 11" key="1">
    <citation type="journal article" date="2018" name="Evol. Lett.">
        <title>Horizontal gene cluster transfer increased hallucinogenic mushroom diversity.</title>
        <authorList>
            <person name="Reynolds H.T."/>
            <person name="Vijayakumar V."/>
            <person name="Gluck-Thaler E."/>
            <person name="Korotkin H.B."/>
            <person name="Matheny P.B."/>
            <person name="Slot J.C."/>
        </authorList>
    </citation>
    <scope>NUCLEOTIDE SEQUENCE [LARGE SCALE GENOMIC DNA]</scope>
    <source>
        <strain evidence="10 11">SRW20</strain>
    </source>
</reference>
<dbReference type="AlphaFoldDB" id="A0A409VBP1"/>
<feature type="domain" description="MD-2-related lipid-recognition" evidence="9">
    <location>
        <begin position="43"/>
        <end position="165"/>
    </location>
</feature>
<dbReference type="InParanoid" id="A0A409VBP1"/>
<dbReference type="InterPro" id="IPR003172">
    <property type="entry name" value="ML_dom"/>
</dbReference>
<evidence type="ECO:0000256" key="5">
    <source>
        <dbReference type="ARBA" id="ARBA00022448"/>
    </source>
</evidence>